<dbReference type="Proteomes" id="UP001061302">
    <property type="component" value="Chromosome"/>
</dbReference>
<sequence>MGDLSPKLPDPPPPPKSRCQKIGQIVMVAVAVVVTAVTYGAASGAIGAAAASSASSAAIAGGAGSLAATGAGINGGDIAAGALSGAVSAWSTEWFNRQMVLGEVSKNTRDQVLPYLSQLGSGIAGAIAGVDVTAAGAAGFNQAEYNYKLHAFEPSIIRDLAKASDGKFSEDELRRAYAIAYRRQESWSSKEAVPEGVAAVLGEDQRYHEMVITSEGAIDYIKDNY</sequence>
<keyword evidence="1" id="KW-1133">Transmembrane helix</keyword>
<dbReference type="EMBL" id="CP106753">
    <property type="protein sequence ID" value="UXY14521.1"/>
    <property type="molecule type" value="Genomic_DNA"/>
</dbReference>
<keyword evidence="1" id="KW-0812">Transmembrane</keyword>
<evidence type="ECO:0000313" key="3">
    <source>
        <dbReference type="Proteomes" id="UP001061302"/>
    </source>
</evidence>
<accession>A0ABY6DJI4</accession>
<feature type="transmembrane region" description="Helical" evidence="1">
    <location>
        <begin position="25"/>
        <end position="50"/>
    </location>
</feature>
<gene>
    <name evidence="2" type="ORF">N8I74_14510</name>
</gene>
<evidence type="ECO:0000313" key="2">
    <source>
        <dbReference type="EMBL" id="UXY14521.1"/>
    </source>
</evidence>
<reference evidence="2" key="1">
    <citation type="submission" date="2022-10" db="EMBL/GenBank/DDBJ databases">
        <title>Chitiniphilus purpureus sp. nov., a novel chitin-degrading bacterium isolated from crawfish pond sediment.</title>
        <authorList>
            <person name="Li K."/>
        </authorList>
    </citation>
    <scope>NUCLEOTIDE SEQUENCE</scope>
    <source>
        <strain evidence="2">CD1</strain>
    </source>
</reference>
<organism evidence="2 3">
    <name type="scientific">Chitiniphilus purpureus</name>
    <dbReference type="NCBI Taxonomy" id="2981137"/>
    <lineage>
        <taxon>Bacteria</taxon>
        <taxon>Pseudomonadati</taxon>
        <taxon>Pseudomonadota</taxon>
        <taxon>Betaproteobacteria</taxon>
        <taxon>Neisseriales</taxon>
        <taxon>Chitinibacteraceae</taxon>
        <taxon>Chitiniphilus</taxon>
    </lineage>
</organism>
<evidence type="ECO:0000256" key="1">
    <source>
        <dbReference type="SAM" id="Phobius"/>
    </source>
</evidence>
<name>A0ABY6DJI4_9NEIS</name>
<keyword evidence="1" id="KW-0472">Membrane</keyword>
<protein>
    <submittedName>
        <fullName evidence="2">Uncharacterized protein</fullName>
    </submittedName>
</protein>
<proteinExistence type="predicted"/>
<dbReference type="RefSeq" id="WP_263123821.1">
    <property type="nucleotide sequence ID" value="NZ_CP106753.1"/>
</dbReference>
<keyword evidence="3" id="KW-1185">Reference proteome</keyword>